<gene>
    <name evidence="1" type="ORF">Nocox_25325</name>
</gene>
<reference evidence="1 2" key="1">
    <citation type="journal article" date="2021" name="ACS Chem. Biol.">
        <title>Genomic-Led Discovery of a Novel Glycopeptide Antibiotic by Nonomuraea coxensis DSM 45129.</title>
        <authorList>
            <person name="Yushchuk O."/>
            <person name="Vior N.M."/>
            <person name="Andreo-Vidal A."/>
            <person name="Berini F."/>
            <person name="Ruckert C."/>
            <person name="Busche T."/>
            <person name="Binda E."/>
            <person name="Kalinowski J."/>
            <person name="Truman A.W."/>
            <person name="Marinelli F."/>
        </authorList>
    </citation>
    <scope>NUCLEOTIDE SEQUENCE [LARGE SCALE GENOMIC DNA]</scope>
    <source>
        <strain evidence="1 2">DSM 45129</strain>
    </source>
</reference>
<sequence length="143" mass="16440">MIPRVGTWPGAAYDLGYHVRFPDRRRPVLGGPVVGGPVVGGRTKDRPRELIRAEVARAVERDRRIVTLEAMPEHVRLFVRSHPRHWPPYKVGRFGRLTSRHPRTEFPHSRSQSSVPVATLSGQMMWRPVERRDERILRGDGRA</sequence>
<accession>A0ABX8U4X1</accession>
<keyword evidence="2" id="KW-1185">Reference proteome</keyword>
<dbReference type="Gene3D" id="3.30.70.1290">
    <property type="entry name" value="Transposase IS200-like"/>
    <property type="match status" value="1"/>
</dbReference>
<dbReference type="Proteomes" id="UP000824681">
    <property type="component" value="Chromosome"/>
</dbReference>
<dbReference type="SUPFAM" id="SSF143422">
    <property type="entry name" value="Transposase IS200-like"/>
    <property type="match status" value="1"/>
</dbReference>
<name>A0ABX8U4X1_9ACTN</name>
<proteinExistence type="predicted"/>
<dbReference type="EMBL" id="CP068985">
    <property type="protein sequence ID" value="QYC42668.1"/>
    <property type="molecule type" value="Genomic_DNA"/>
</dbReference>
<protein>
    <recommendedName>
        <fullName evidence="3">Transposase</fullName>
    </recommendedName>
</protein>
<dbReference type="InterPro" id="IPR036515">
    <property type="entry name" value="Transposase_17_sf"/>
</dbReference>
<evidence type="ECO:0000313" key="2">
    <source>
        <dbReference type="Proteomes" id="UP000824681"/>
    </source>
</evidence>
<organism evidence="1 2">
    <name type="scientific">Nonomuraea coxensis DSM 45129</name>
    <dbReference type="NCBI Taxonomy" id="1122611"/>
    <lineage>
        <taxon>Bacteria</taxon>
        <taxon>Bacillati</taxon>
        <taxon>Actinomycetota</taxon>
        <taxon>Actinomycetes</taxon>
        <taxon>Streptosporangiales</taxon>
        <taxon>Streptosporangiaceae</taxon>
        <taxon>Nonomuraea</taxon>
    </lineage>
</organism>
<dbReference type="RefSeq" id="WP_026213893.1">
    <property type="nucleotide sequence ID" value="NZ_CP068985.1"/>
</dbReference>
<evidence type="ECO:0000313" key="1">
    <source>
        <dbReference type="EMBL" id="QYC42668.1"/>
    </source>
</evidence>
<evidence type="ECO:0008006" key="3">
    <source>
        <dbReference type="Google" id="ProtNLM"/>
    </source>
</evidence>